<dbReference type="HOGENOM" id="CLU_000895_0_0_3"/>
<dbReference type="EMBL" id="CM002803">
    <property type="protein sequence ID" value="KEI66640.1"/>
    <property type="molecule type" value="Genomic_DNA"/>
</dbReference>
<evidence type="ECO:0000256" key="2">
    <source>
        <dbReference type="ARBA" id="ARBA00006432"/>
    </source>
</evidence>
<dbReference type="eggNOG" id="COG1020">
    <property type="taxonomic scope" value="Bacteria"/>
</dbReference>
<dbReference type="InterPro" id="IPR025110">
    <property type="entry name" value="AMP-bd_C"/>
</dbReference>
<name>A0A073CRH4_PLAA1</name>
<dbReference type="eggNOG" id="COG0318">
    <property type="taxonomic scope" value="Bacteria"/>
</dbReference>
<dbReference type="PROSITE" id="PS00455">
    <property type="entry name" value="AMP_BINDING"/>
    <property type="match status" value="1"/>
</dbReference>
<evidence type="ECO:0000313" key="7">
    <source>
        <dbReference type="Proteomes" id="UP000027395"/>
    </source>
</evidence>
<evidence type="ECO:0000256" key="1">
    <source>
        <dbReference type="ARBA" id="ARBA00001957"/>
    </source>
</evidence>
<dbReference type="PANTHER" id="PTHR22754:SF32">
    <property type="entry name" value="DISCO-INTERACTING PROTEIN 2"/>
    <property type="match status" value="1"/>
</dbReference>
<evidence type="ECO:0000256" key="4">
    <source>
        <dbReference type="ARBA" id="ARBA00022553"/>
    </source>
</evidence>
<dbReference type="PATRIC" id="fig|388467.6.peg.1562"/>
<dbReference type="InterPro" id="IPR057326">
    <property type="entry name" value="KR_dom"/>
</dbReference>
<dbReference type="PANTHER" id="PTHR22754">
    <property type="entry name" value="DISCO-INTERACTING PROTEIN 2 DIP2 -RELATED"/>
    <property type="match status" value="1"/>
</dbReference>
<dbReference type="InterPro" id="IPR013968">
    <property type="entry name" value="PKS_KR"/>
</dbReference>
<dbReference type="InterPro" id="IPR036291">
    <property type="entry name" value="NAD(P)-bd_dom_sf"/>
</dbReference>
<keyword evidence="6" id="KW-0012">Acyltransferase</keyword>
<dbReference type="Pfam" id="PF21394">
    <property type="entry name" value="Beta-ketacyl_N"/>
    <property type="match status" value="1"/>
</dbReference>
<dbReference type="InterPro" id="IPR042099">
    <property type="entry name" value="ANL_N_sf"/>
</dbReference>
<evidence type="ECO:0000313" key="6">
    <source>
        <dbReference type="EMBL" id="KEI66640.1"/>
    </source>
</evidence>
<dbReference type="CDD" id="cd08953">
    <property type="entry name" value="KR_2_SDR_x"/>
    <property type="match status" value="1"/>
</dbReference>
<dbReference type="eggNOG" id="COG1028">
    <property type="taxonomic scope" value="Bacteria"/>
</dbReference>
<dbReference type="Proteomes" id="UP000027395">
    <property type="component" value="Chromosome"/>
</dbReference>
<dbReference type="InterPro" id="IPR036736">
    <property type="entry name" value="ACP-like_sf"/>
</dbReference>
<evidence type="ECO:0000256" key="3">
    <source>
        <dbReference type="ARBA" id="ARBA00022450"/>
    </source>
</evidence>
<dbReference type="PROSITE" id="PS50075">
    <property type="entry name" value="CARRIER"/>
    <property type="match status" value="1"/>
</dbReference>
<dbReference type="FunFam" id="1.10.1200.10:FF:000005">
    <property type="entry name" value="Nonribosomal peptide synthetase 1"/>
    <property type="match status" value="1"/>
</dbReference>
<evidence type="ECO:0000259" key="5">
    <source>
        <dbReference type="PROSITE" id="PS50075"/>
    </source>
</evidence>
<organism evidence="6 7">
    <name type="scientific">Planktothrix agardhii (strain NIVA-CYA 126/8)</name>
    <dbReference type="NCBI Taxonomy" id="388467"/>
    <lineage>
        <taxon>Bacteria</taxon>
        <taxon>Bacillati</taxon>
        <taxon>Cyanobacteriota</taxon>
        <taxon>Cyanophyceae</taxon>
        <taxon>Oscillatoriophycideae</taxon>
        <taxon>Oscillatoriales</taxon>
        <taxon>Microcoleaceae</taxon>
        <taxon>Planktothrix</taxon>
    </lineage>
</organism>
<keyword evidence="3" id="KW-0596">Phosphopantetheine</keyword>
<keyword evidence="7" id="KW-1185">Reference proteome</keyword>
<dbReference type="InterPro" id="IPR000873">
    <property type="entry name" value="AMP-dep_synth/lig_dom"/>
</dbReference>
<dbReference type="SUPFAM" id="SSF51735">
    <property type="entry name" value="NAD(P)-binding Rossmann-fold domains"/>
    <property type="match status" value="2"/>
</dbReference>
<dbReference type="Pfam" id="PF23024">
    <property type="entry name" value="AMP-dom_DIP2-like"/>
    <property type="match status" value="1"/>
</dbReference>
<dbReference type="Pfam" id="PF00501">
    <property type="entry name" value="AMP-binding"/>
    <property type="match status" value="1"/>
</dbReference>
<dbReference type="SUPFAM" id="SSF47336">
    <property type="entry name" value="ACP-like"/>
    <property type="match status" value="1"/>
</dbReference>
<dbReference type="Pfam" id="PF08659">
    <property type="entry name" value="KR"/>
    <property type="match status" value="1"/>
</dbReference>
<dbReference type="STRING" id="388467.A19Y_1627"/>
<dbReference type="CDD" id="cd05906">
    <property type="entry name" value="A_NRPS_TubE_like"/>
    <property type="match status" value="1"/>
</dbReference>
<dbReference type="Gene3D" id="3.40.50.720">
    <property type="entry name" value="NAD(P)-binding Rossmann-like Domain"/>
    <property type="match status" value="1"/>
</dbReference>
<reference evidence="6 7" key="1">
    <citation type="journal article" date="2014" name="Appl. Environ. Microbiol.">
        <title>Elucidation of insertion elements encoded on plasmids and in vitro construction of shuttle vectors from the toxic cyanobacterium Planktothrix.</title>
        <authorList>
            <person name="Christiansen G."/>
            <person name="Goesmann A."/>
            <person name="Kurmayer R."/>
        </authorList>
    </citation>
    <scope>NUCLEOTIDE SEQUENCE [LARGE SCALE GENOMIC DNA]</scope>
    <source>
        <strain evidence="6 7">NIVA-CYA 126/8</strain>
    </source>
</reference>
<accession>A0A073CRH4</accession>
<keyword evidence="6" id="KW-0808">Transferase</keyword>
<dbReference type="GO" id="GO:0047879">
    <property type="term" value="F:erythronolide synthase activity"/>
    <property type="evidence" value="ECO:0007669"/>
    <property type="project" value="UniProtKB-EC"/>
</dbReference>
<gene>
    <name evidence="6" type="primary">aerA</name>
    <name evidence="6" type="ORF">A19Y_1627</name>
</gene>
<comment type="cofactor">
    <cofactor evidence="1">
        <name>pantetheine 4'-phosphate</name>
        <dbReference type="ChEBI" id="CHEBI:47942"/>
    </cofactor>
</comment>
<comment type="similarity">
    <text evidence="2">Belongs to the ATP-dependent AMP-binding enzyme family.</text>
</comment>
<dbReference type="Gene3D" id="3.40.50.12780">
    <property type="entry name" value="N-terminal domain of ligase-like"/>
    <property type="match status" value="1"/>
</dbReference>
<dbReference type="Gene3D" id="1.10.1200.10">
    <property type="entry name" value="ACP-like"/>
    <property type="match status" value="1"/>
</dbReference>
<protein>
    <submittedName>
        <fullName evidence="6">Mvd</fullName>
        <ecNumber evidence="6">2.3.1.94</ecNumber>
    </submittedName>
</protein>
<dbReference type="InterPro" id="IPR020845">
    <property type="entry name" value="AMP-binding_CS"/>
</dbReference>
<dbReference type="InterPro" id="IPR045851">
    <property type="entry name" value="AMP-bd_C_sf"/>
</dbReference>
<dbReference type="InterPro" id="IPR049490">
    <property type="entry name" value="C883_1060-like_KR_N"/>
</dbReference>
<dbReference type="SUPFAM" id="SSF56801">
    <property type="entry name" value="Acetyl-CoA synthetase-like"/>
    <property type="match status" value="2"/>
</dbReference>
<dbReference type="InterPro" id="IPR009081">
    <property type="entry name" value="PP-bd_ACP"/>
</dbReference>
<sequence>MRGFQKVYPVIFFMTTNQQNSQLNCHEIAEVLLSNPLIEDCYLLVRDSELVAYIVYSGTGKLEQLSSNVGSKLPDHLLPTLYVQVSNLPLTNTGCVDELALKNIEIIDENLVNNTEKKLQSLSGIEQVAVVITSQKYKNLPLHLSELLPLKQPEIVEKQNQEIETQIILPIHASNAQQAISHGQPLVESVLQPKTLGDLIQKTAENYPNRGIIYIQSNGSQIFQSYQQLWEQAQRIQTGLQKLGLQNQDKVIFQLSENYDIISAFWGCILGGFIPVILSVPPTYKEINHEINKICQVWELLEQPLIITNESRQQDVKKLEKWLSNQPIKLSFIEELKTYSPHHSHISQPDDIAFFNLTSGSTGMSKCISLTHKNIISRARGANIICEYNNDDIILNWLPFDHIGSISELHIRCVDLGCQMVYVQTEYILGRPLNWLDLIHQYRITHSWAPNFAYNLINEALKKEPSQTWNLDSIKFFLVAGEAVSDQVVGEFTNKLHSEYKLKTTAIRPAFGMAEMGSGITYYQPTTEQPLLFHTVDKYSLTHALKRVHPEHPNSTTFTDLGLPIPGVSIRIVDQENSLLPEEMIGHLQVKGDPVSPGYYKNPEANQEAFLKDGWFKTGDLGFISNGHLVITGRSKEMIIINGVNYYSHEIETVVEAIEEVAASYTAACAVHDAKSGTDQLALFFSVEIDQQDLPELLKKIRRKVINSFGVNPEYLIPLNKNEIPKTSIGKIQRSQLTKRFEAGEFNPVLKQIDILLENANTIPDWFYRKVWKSKSPVNLKSELSNNYTLIFLDQLGLGEFLAAQIKVKNLPFVTVLAGEEFSKLSGDRYTIKPGEAEHYQHLMESLAEQKITIGNIIHLWTYQEYQGEIDRIEQLEQAQEQGIYSLLFLVQALAKIHDLNQTIQLLFVSSHSQCITSIDEIAYEKSPVLGLIKTLAQEIPWLNSRHLDLPIDKNEINGAYLLQELYVLSKEREIAYREGNRFISGLEKVNLPEQLKQELPFKSGGIYIITGGLGGIGIQVAQYLLKNYQARLLLIGKTALPEKHLWNDHLEKEDEFSLKIKNIQALEHLGGEVIYQAVDVANFTQVQQAVDEVKQHWKGELDGVIHLAGIYKNCLLLDETKQGLAAILRPKVLGTWILHQLLKESQGIGIFISFSSLASFFGWAALGSYAAANTFLEHLNNYQKSKHLFPSYCYSWTTWQETGMSKGYQMQYLTRSQGYYDMTVQQGLDSFLASLYHNQGQLMIGLDGSNSKIKRSTSLSEGLQKLTAYYIPKSPPNPIHLGDHLILKDRFGTPYNCSLIPRQSLPLKDQGEIDKQQLIKELQGQENREWIAPRTEAEGKVAQIWQNVLNLPQIGIHDNFFELGGHSLLASQVISRLRDVFSVELSLHSLLEYPTVASLTQTLEVLNVAKNSHSAMTKTPENYEEGEL</sequence>
<dbReference type="Pfam" id="PF00550">
    <property type="entry name" value="PP-binding"/>
    <property type="match status" value="1"/>
</dbReference>
<proteinExistence type="inferred from homology"/>
<dbReference type="EC" id="2.3.1.94" evidence="6"/>
<feature type="domain" description="Carrier" evidence="5">
    <location>
        <begin position="1333"/>
        <end position="1408"/>
    </location>
</feature>
<dbReference type="Gene3D" id="3.30.300.30">
    <property type="match status" value="2"/>
</dbReference>
<keyword evidence="4" id="KW-0597">Phosphoprotein</keyword>
<dbReference type="SMART" id="SM00822">
    <property type="entry name" value="PKS_KR"/>
    <property type="match status" value="1"/>
</dbReference>